<reference evidence="2" key="1">
    <citation type="journal article" date="2021" name="Proc. Natl. Acad. Sci. U.S.A.">
        <title>A Catalog of Tens of Thousands of Viruses from Human Metagenomes Reveals Hidden Associations with Chronic Diseases.</title>
        <authorList>
            <person name="Tisza M.J."/>
            <person name="Buck C.B."/>
        </authorList>
    </citation>
    <scope>NUCLEOTIDE SEQUENCE</scope>
    <source>
        <strain evidence="2">Ct0jG3</strain>
    </source>
</reference>
<protein>
    <submittedName>
        <fullName evidence="2">Uncharacterized protein</fullName>
    </submittedName>
</protein>
<feature type="region of interest" description="Disordered" evidence="1">
    <location>
        <begin position="1"/>
        <end position="34"/>
    </location>
</feature>
<dbReference type="EMBL" id="BK015244">
    <property type="protein sequence ID" value="DAD97563.1"/>
    <property type="molecule type" value="Genomic_DNA"/>
</dbReference>
<organism evidence="2">
    <name type="scientific">Caudovirales sp. ct0jG3</name>
    <dbReference type="NCBI Taxonomy" id="2825756"/>
    <lineage>
        <taxon>Viruses</taxon>
        <taxon>Duplodnaviria</taxon>
        <taxon>Heunggongvirae</taxon>
        <taxon>Uroviricota</taxon>
        <taxon>Caudoviricetes</taxon>
    </lineage>
</organism>
<accession>A0A8S5NU09</accession>
<name>A0A8S5NU09_9CAUD</name>
<sequence length="34" mass="3827">MTWPERHGLPAKKRAGRAFAQHADHLNDGRSFAP</sequence>
<evidence type="ECO:0000313" key="2">
    <source>
        <dbReference type="EMBL" id="DAD97563.1"/>
    </source>
</evidence>
<evidence type="ECO:0000256" key="1">
    <source>
        <dbReference type="SAM" id="MobiDB-lite"/>
    </source>
</evidence>
<proteinExistence type="predicted"/>